<feature type="transmembrane region" description="Helical" evidence="8">
    <location>
        <begin position="245"/>
        <end position="268"/>
    </location>
</feature>
<dbReference type="Pfam" id="PF00001">
    <property type="entry name" value="7tm_1"/>
    <property type="match status" value="1"/>
</dbReference>
<dbReference type="Proteomes" id="UP000663828">
    <property type="component" value="Unassembled WGS sequence"/>
</dbReference>
<keyword evidence="12" id="KW-1185">Reference proteome</keyword>
<name>A0A813UZB0_ADIRI</name>
<evidence type="ECO:0000256" key="3">
    <source>
        <dbReference type="ARBA" id="ARBA00022989"/>
    </source>
</evidence>
<feature type="transmembrane region" description="Helical" evidence="8">
    <location>
        <begin position="29"/>
        <end position="49"/>
    </location>
</feature>
<dbReference type="Gene3D" id="1.20.1070.10">
    <property type="entry name" value="Rhodopsin 7-helix transmembrane proteins"/>
    <property type="match status" value="1"/>
</dbReference>
<feature type="domain" description="G-protein coupled receptors family 1 profile" evidence="9">
    <location>
        <begin position="41"/>
        <end position="311"/>
    </location>
</feature>
<keyword evidence="5 8" id="KW-0472">Membrane</keyword>
<comment type="caution">
    <text evidence="10">The sequence shown here is derived from an EMBL/GenBank/DDBJ whole genome shotgun (WGS) entry which is preliminary data.</text>
</comment>
<dbReference type="GO" id="GO:0005886">
    <property type="term" value="C:plasma membrane"/>
    <property type="evidence" value="ECO:0007669"/>
    <property type="project" value="TreeGrafter"/>
</dbReference>
<sequence length="334" mass="39213">MNDSSTNLDTRAVCLINLINVINKTISQYGLGIIYLLGNIGSALTCLVFHQPTFRQSSCAMYFLASNFSQFFTFNFALLTRMLFYGYDIRTANTYGWFCKLRYYLFYIFIANSRYNIIMASIDRYFASSQNVFYRQYSSPRIASRVILIGAIAWCLIYIQVLVFYDIYDSNCQYQTGTYGIFFSIFISIDSGVLPIVLMLIFGSLTIRNIHRSRRRTGAFPYARYTQTSHGNRLTRRDMQLYRMLINQIILFIILNIPNPCYLIYSSFTIEDIEQPVRRTVKEFVSNMTYVLIYLGFALTFANFAISSKIFRREFQRIIKRKVHCLRAQHIRRN</sequence>
<evidence type="ECO:0000313" key="11">
    <source>
        <dbReference type="EMBL" id="CAF1137225.1"/>
    </source>
</evidence>
<evidence type="ECO:0000259" key="9">
    <source>
        <dbReference type="PROSITE" id="PS50262"/>
    </source>
</evidence>
<dbReference type="PROSITE" id="PS50262">
    <property type="entry name" value="G_PROTEIN_RECEP_F1_2"/>
    <property type="match status" value="1"/>
</dbReference>
<accession>A0A813UZB0</accession>
<evidence type="ECO:0000256" key="6">
    <source>
        <dbReference type="ARBA" id="ARBA00023170"/>
    </source>
</evidence>
<keyword evidence="2 8" id="KW-0812">Transmembrane</keyword>
<evidence type="ECO:0000256" key="7">
    <source>
        <dbReference type="ARBA" id="ARBA00023224"/>
    </source>
</evidence>
<feature type="transmembrane region" description="Helical" evidence="8">
    <location>
        <begin position="104"/>
        <end position="126"/>
    </location>
</feature>
<keyword evidence="7" id="KW-0807">Transducer</keyword>
<dbReference type="InterPro" id="IPR017452">
    <property type="entry name" value="GPCR_Rhodpsn_7TM"/>
</dbReference>
<proteinExistence type="predicted"/>
<dbReference type="EMBL" id="CAJNOR010000181">
    <property type="protein sequence ID" value="CAF0830158.1"/>
    <property type="molecule type" value="Genomic_DNA"/>
</dbReference>
<evidence type="ECO:0000256" key="4">
    <source>
        <dbReference type="ARBA" id="ARBA00023040"/>
    </source>
</evidence>
<dbReference type="PANTHER" id="PTHR24243:SF233">
    <property type="entry name" value="THYROTROPIN-RELEASING HORMONE RECEPTOR"/>
    <property type="match status" value="1"/>
</dbReference>
<dbReference type="OrthoDB" id="10011262at2759"/>
<reference evidence="10" key="1">
    <citation type="submission" date="2021-02" db="EMBL/GenBank/DDBJ databases">
        <authorList>
            <person name="Nowell W R."/>
        </authorList>
    </citation>
    <scope>NUCLEOTIDE SEQUENCE</scope>
</reference>
<keyword evidence="4" id="KW-0297">G-protein coupled receptor</keyword>
<feature type="transmembrane region" description="Helical" evidence="8">
    <location>
        <begin position="61"/>
        <end position="84"/>
    </location>
</feature>
<feature type="transmembrane region" description="Helical" evidence="8">
    <location>
        <begin position="180"/>
        <end position="207"/>
    </location>
</feature>
<dbReference type="SUPFAM" id="SSF81321">
    <property type="entry name" value="Family A G protein-coupled receptor-like"/>
    <property type="match status" value="1"/>
</dbReference>
<dbReference type="GO" id="GO:0004930">
    <property type="term" value="F:G protein-coupled receptor activity"/>
    <property type="evidence" value="ECO:0007669"/>
    <property type="project" value="UniProtKB-KW"/>
</dbReference>
<evidence type="ECO:0000256" key="5">
    <source>
        <dbReference type="ARBA" id="ARBA00023136"/>
    </source>
</evidence>
<organism evidence="10 12">
    <name type="scientific">Adineta ricciae</name>
    <name type="common">Rotifer</name>
    <dbReference type="NCBI Taxonomy" id="249248"/>
    <lineage>
        <taxon>Eukaryota</taxon>
        <taxon>Metazoa</taxon>
        <taxon>Spiralia</taxon>
        <taxon>Gnathifera</taxon>
        <taxon>Rotifera</taxon>
        <taxon>Eurotatoria</taxon>
        <taxon>Bdelloidea</taxon>
        <taxon>Adinetida</taxon>
        <taxon>Adinetidae</taxon>
        <taxon>Adineta</taxon>
    </lineage>
</organism>
<dbReference type="EMBL" id="CAJNOJ010000112">
    <property type="protein sequence ID" value="CAF1137225.1"/>
    <property type="molecule type" value="Genomic_DNA"/>
</dbReference>
<protein>
    <recommendedName>
        <fullName evidence="9">G-protein coupled receptors family 1 profile domain-containing protein</fullName>
    </recommendedName>
</protein>
<evidence type="ECO:0000313" key="10">
    <source>
        <dbReference type="EMBL" id="CAF0830158.1"/>
    </source>
</evidence>
<dbReference type="InterPro" id="IPR000276">
    <property type="entry name" value="GPCR_Rhodpsn"/>
</dbReference>
<evidence type="ECO:0000256" key="1">
    <source>
        <dbReference type="ARBA" id="ARBA00004141"/>
    </source>
</evidence>
<dbReference type="Proteomes" id="UP000663852">
    <property type="component" value="Unassembled WGS sequence"/>
</dbReference>
<evidence type="ECO:0000313" key="12">
    <source>
        <dbReference type="Proteomes" id="UP000663828"/>
    </source>
</evidence>
<dbReference type="PANTHER" id="PTHR24243">
    <property type="entry name" value="G-PROTEIN COUPLED RECEPTOR"/>
    <property type="match status" value="1"/>
</dbReference>
<keyword evidence="6" id="KW-0675">Receptor</keyword>
<keyword evidence="3 8" id="KW-1133">Transmembrane helix</keyword>
<feature type="transmembrane region" description="Helical" evidence="8">
    <location>
        <begin position="288"/>
        <end position="311"/>
    </location>
</feature>
<feature type="transmembrane region" description="Helical" evidence="8">
    <location>
        <begin position="146"/>
        <end position="168"/>
    </location>
</feature>
<evidence type="ECO:0000256" key="2">
    <source>
        <dbReference type="ARBA" id="ARBA00022692"/>
    </source>
</evidence>
<dbReference type="AlphaFoldDB" id="A0A813UZB0"/>
<comment type="subcellular location">
    <subcellularLocation>
        <location evidence="1">Membrane</location>
        <topology evidence="1">Multi-pass membrane protein</topology>
    </subcellularLocation>
</comment>
<gene>
    <name evidence="11" type="ORF">EDS130_LOCUS21886</name>
    <name evidence="10" type="ORF">XAT740_LOCUS4416</name>
</gene>
<evidence type="ECO:0000256" key="8">
    <source>
        <dbReference type="SAM" id="Phobius"/>
    </source>
</evidence>